<dbReference type="GO" id="GO:0060271">
    <property type="term" value="P:cilium assembly"/>
    <property type="evidence" value="ECO:0007669"/>
    <property type="project" value="InterPro"/>
</dbReference>
<dbReference type="Proteomes" id="UP001432146">
    <property type="component" value="Unassembled WGS sequence"/>
</dbReference>
<keyword evidence="1" id="KW-0175">Coiled coil</keyword>
<comment type="caution">
    <text evidence="2">The sequence shown here is derived from an EMBL/GenBank/DDBJ whole genome shotgun (WGS) entry which is preliminary data.</text>
</comment>
<dbReference type="GO" id="GO:0036064">
    <property type="term" value="C:ciliary basal body"/>
    <property type="evidence" value="ECO:0007669"/>
    <property type="project" value="TreeGrafter"/>
</dbReference>
<proteinExistence type="predicted"/>
<dbReference type="GO" id="GO:0015631">
    <property type="term" value="F:tubulin binding"/>
    <property type="evidence" value="ECO:0007669"/>
    <property type="project" value="InterPro"/>
</dbReference>
<accession>A0AAW1AA38</accession>
<sequence length="469" mass="54009">MEKEKEAVTIRIEKMKTKAESGMHLLNAAQALRIEKDKERDLALQEEQEREIISRLQTNLQRLERELEIVKKDKNEVTVQSLLQRSSEVITVQTIVVNEKLPAEMHATKNHIKALNAVKQYPYLSPDQITTLRNKLDTVGKEIQNLIELKISKSNIDKIEPFRQQAAAVANIKRNVLDKLEKTTGSMEELQEKLQEKCELSKMAVEDVIPKGEELKKYINRLKTRGTLYKHCKSELAWLNAENSVLHRTAAILENQYNQYSQAKERLETVRKNTPANFTQENASSMNLQLSRDIAAFRARLVPLINEVQGLRGKCREFEQQQEKVKRAQNEVESSMNTSINNLQSELASRKAKTAKDMEEKEKLRNLMIKLKNMEERIKRNVEDPAISDPGKKIKEELNSVIQAEEAKLKNLMLEKERLKQTTVVNEKQTQMWNDVLSVFKCKIKCAEESKQSNGIVVRRGGAETLVLQ</sequence>
<feature type="coiled-coil region" evidence="1">
    <location>
        <begin position="308"/>
        <end position="422"/>
    </location>
</feature>
<name>A0AAW1AA38_9HYME</name>
<feature type="coiled-coil region" evidence="1">
    <location>
        <begin position="29"/>
        <end position="80"/>
    </location>
</feature>
<organism evidence="2 3">
    <name type="scientific">Tetragonisca angustula</name>
    <dbReference type="NCBI Taxonomy" id="166442"/>
    <lineage>
        <taxon>Eukaryota</taxon>
        <taxon>Metazoa</taxon>
        <taxon>Ecdysozoa</taxon>
        <taxon>Arthropoda</taxon>
        <taxon>Hexapoda</taxon>
        <taxon>Insecta</taxon>
        <taxon>Pterygota</taxon>
        <taxon>Neoptera</taxon>
        <taxon>Endopterygota</taxon>
        <taxon>Hymenoptera</taxon>
        <taxon>Apocrita</taxon>
        <taxon>Aculeata</taxon>
        <taxon>Apoidea</taxon>
        <taxon>Anthophila</taxon>
        <taxon>Apidae</taxon>
        <taxon>Tetragonisca</taxon>
    </lineage>
</organism>
<dbReference type="InterPro" id="IPR029600">
    <property type="entry name" value="IFT81"/>
</dbReference>
<evidence type="ECO:0000313" key="2">
    <source>
        <dbReference type="EMBL" id="KAK9305698.1"/>
    </source>
</evidence>
<protein>
    <recommendedName>
        <fullName evidence="4">Intraflagellar transport protein 81-like protein</fullName>
    </recommendedName>
</protein>
<evidence type="ECO:0000256" key="1">
    <source>
        <dbReference type="SAM" id="Coils"/>
    </source>
</evidence>
<keyword evidence="3" id="KW-1185">Reference proteome</keyword>
<evidence type="ECO:0008006" key="4">
    <source>
        <dbReference type="Google" id="ProtNLM"/>
    </source>
</evidence>
<reference evidence="2 3" key="1">
    <citation type="submission" date="2024-05" db="EMBL/GenBank/DDBJ databases">
        <title>The nuclear and mitochondrial genome assemblies of Tetragonisca angustula (Apidae: Meliponini), a tiny yet remarkable pollinator in the Neotropics.</title>
        <authorList>
            <person name="Ferrari R."/>
            <person name="Ricardo P.C."/>
            <person name="Dias F.C."/>
            <person name="Araujo N.S."/>
            <person name="Soares D.O."/>
            <person name="Zhou Q.-S."/>
            <person name="Zhu C.-D."/>
            <person name="Coutinho L."/>
            <person name="Airas M.C."/>
            <person name="Batista T.M."/>
        </authorList>
    </citation>
    <scope>NUCLEOTIDE SEQUENCE [LARGE SCALE GENOMIC DNA]</scope>
    <source>
        <strain evidence="2">ASF017062</strain>
        <tissue evidence="2">Abdomen</tissue>
    </source>
</reference>
<dbReference type="AlphaFoldDB" id="A0AAW1AA38"/>
<dbReference type="EMBL" id="JAWNGG020000049">
    <property type="protein sequence ID" value="KAK9305698.1"/>
    <property type="molecule type" value="Genomic_DNA"/>
</dbReference>
<dbReference type="PANTHER" id="PTHR15614:SF2">
    <property type="entry name" value="INTRAFLAGELLAR TRANSPORT PROTEIN 81 HOMOLOG"/>
    <property type="match status" value="1"/>
</dbReference>
<dbReference type="GO" id="GO:0042073">
    <property type="term" value="P:intraciliary transport"/>
    <property type="evidence" value="ECO:0007669"/>
    <property type="project" value="InterPro"/>
</dbReference>
<dbReference type="PANTHER" id="PTHR15614">
    <property type="entry name" value="INTRAFLAGELLAR TRANSPORT PROTEIN 81 HOMOLOG"/>
    <property type="match status" value="1"/>
</dbReference>
<feature type="coiled-coil region" evidence="1">
    <location>
        <begin position="173"/>
        <end position="200"/>
    </location>
</feature>
<evidence type="ECO:0000313" key="3">
    <source>
        <dbReference type="Proteomes" id="UP001432146"/>
    </source>
</evidence>
<dbReference type="GO" id="GO:0030992">
    <property type="term" value="C:intraciliary transport particle B"/>
    <property type="evidence" value="ECO:0007669"/>
    <property type="project" value="InterPro"/>
</dbReference>
<gene>
    <name evidence="2" type="ORF">QLX08_003445</name>
</gene>